<reference evidence="2 3" key="1">
    <citation type="submission" date="2023-10" db="EMBL/GenBank/DDBJ databases">
        <title>Two novel species belonging to the OM43/NOR5 clade.</title>
        <authorList>
            <person name="Park M."/>
        </authorList>
    </citation>
    <scope>NUCLEOTIDE SEQUENCE [LARGE SCALE GENOMIC DNA]</scope>
    <source>
        <strain evidence="2 3">IMCC43200</strain>
    </source>
</reference>
<dbReference type="SMART" id="SM00849">
    <property type="entry name" value="Lactamase_B"/>
    <property type="match status" value="1"/>
</dbReference>
<proteinExistence type="predicted"/>
<evidence type="ECO:0000313" key="2">
    <source>
        <dbReference type="EMBL" id="WOJ92066.1"/>
    </source>
</evidence>
<dbReference type="PANTHER" id="PTHR43546">
    <property type="entry name" value="UPF0173 METAL-DEPENDENT HYDROLASE MJ1163-RELATED"/>
    <property type="match status" value="1"/>
</dbReference>
<feature type="domain" description="Metallo-beta-lactamase" evidence="1">
    <location>
        <begin position="7"/>
        <end position="221"/>
    </location>
</feature>
<dbReference type="Proteomes" id="UP001626537">
    <property type="component" value="Chromosome"/>
</dbReference>
<protein>
    <submittedName>
        <fullName evidence="2">MBL fold metallo-hydrolase</fullName>
    </submittedName>
</protein>
<evidence type="ECO:0000259" key="1">
    <source>
        <dbReference type="SMART" id="SM00849"/>
    </source>
</evidence>
<evidence type="ECO:0000313" key="3">
    <source>
        <dbReference type="Proteomes" id="UP001626537"/>
    </source>
</evidence>
<keyword evidence="3" id="KW-1185">Reference proteome</keyword>
<dbReference type="EMBL" id="CP136864">
    <property type="protein sequence ID" value="WOJ92066.1"/>
    <property type="molecule type" value="Genomic_DNA"/>
</dbReference>
<gene>
    <name evidence="2" type="ORF">R0135_09735</name>
</gene>
<name>A0ABZ0HYQ8_9GAMM</name>
<sequence>MKITHYTYNAFLVEEGNTRIAIDPGQNLWIFALRSLIPKDKWPGVTHIVITHGDPDHHWQSDRVAAASGAYVVCGIGLTKTENSETLVVDPRGRGLTSWIHLRNLHPLDVGESIELAGVTIEAVRSVHGPIAVPLLGFTLRQKPGPDERVGLGSMAFKITIGNKSVLNLGDSLLMTEWEGLRPTVLMLPIGGGGGNTWTMDVDDAIQAVELIDPQLVIPCHYNVPFLWKKKFAVADDARFKREVEALGKKCRILGPGGVANV</sequence>
<dbReference type="InterPro" id="IPR001279">
    <property type="entry name" value="Metallo-B-lactamas"/>
</dbReference>
<dbReference type="Gene3D" id="3.60.15.10">
    <property type="entry name" value="Ribonuclease Z/Hydroxyacylglutathione hydrolase-like"/>
    <property type="match status" value="1"/>
</dbReference>
<dbReference type="PANTHER" id="PTHR43546:SF3">
    <property type="entry name" value="UPF0173 METAL-DEPENDENT HYDROLASE MJ1163"/>
    <property type="match status" value="1"/>
</dbReference>
<accession>A0ABZ0HYQ8</accession>
<dbReference type="RefSeq" id="WP_407346641.1">
    <property type="nucleotide sequence ID" value="NZ_CP136864.1"/>
</dbReference>
<organism evidence="2 3">
    <name type="scientific">Congregibacter variabilis</name>
    <dbReference type="NCBI Taxonomy" id="3081200"/>
    <lineage>
        <taxon>Bacteria</taxon>
        <taxon>Pseudomonadati</taxon>
        <taxon>Pseudomonadota</taxon>
        <taxon>Gammaproteobacteria</taxon>
        <taxon>Cellvibrionales</taxon>
        <taxon>Halieaceae</taxon>
        <taxon>Congregibacter</taxon>
    </lineage>
</organism>
<dbReference type="Pfam" id="PF13483">
    <property type="entry name" value="Lactamase_B_3"/>
    <property type="match status" value="1"/>
</dbReference>
<dbReference type="SUPFAM" id="SSF56281">
    <property type="entry name" value="Metallo-hydrolase/oxidoreductase"/>
    <property type="match status" value="1"/>
</dbReference>
<dbReference type="InterPro" id="IPR036866">
    <property type="entry name" value="RibonucZ/Hydroxyglut_hydro"/>
</dbReference>
<dbReference type="InterPro" id="IPR050114">
    <property type="entry name" value="UPF0173_UPF0282_UlaG_hydrolase"/>
</dbReference>